<proteinExistence type="predicted"/>
<evidence type="ECO:0000259" key="5">
    <source>
        <dbReference type="PROSITE" id="PS50977"/>
    </source>
</evidence>
<dbReference type="SUPFAM" id="SSF46689">
    <property type="entry name" value="Homeodomain-like"/>
    <property type="match status" value="1"/>
</dbReference>
<accession>A0ABN3FJI3</accession>
<keyword evidence="2 4" id="KW-0238">DNA-binding</keyword>
<protein>
    <submittedName>
        <fullName evidence="6">TetR/AcrR family transcriptional regulator</fullName>
    </submittedName>
</protein>
<evidence type="ECO:0000313" key="7">
    <source>
        <dbReference type="Proteomes" id="UP001501218"/>
    </source>
</evidence>
<dbReference type="Pfam" id="PF00440">
    <property type="entry name" value="TetR_N"/>
    <property type="match status" value="1"/>
</dbReference>
<dbReference type="EMBL" id="BAAARA010000001">
    <property type="protein sequence ID" value="GAA2331290.1"/>
    <property type="molecule type" value="Genomic_DNA"/>
</dbReference>
<dbReference type="SUPFAM" id="SSF48498">
    <property type="entry name" value="Tetracyclin repressor-like, C-terminal domain"/>
    <property type="match status" value="1"/>
</dbReference>
<evidence type="ECO:0000256" key="3">
    <source>
        <dbReference type="ARBA" id="ARBA00023163"/>
    </source>
</evidence>
<dbReference type="Proteomes" id="UP001501218">
    <property type="component" value="Unassembled WGS sequence"/>
</dbReference>
<dbReference type="InterPro" id="IPR025996">
    <property type="entry name" value="MT1864/Rv1816-like_C"/>
</dbReference>
<dbReference type="InterPro" id="IPR001647">
    <property type="entry name" value="HTH_TetR"/>
</dbReference>
<dbReference type="PROSITE" id="PS50977">
    <property type="entry name" value="HTH_TETR_2"/>
    <property type="match status" value="1"/>
</dbReference>
<feature type="DNA-binding region" description="H-T-H motif" evidence="4">
    <location>
        <begin position="37"/>
        <end position="56"/>
    </location>
</feature>
<sequence>MSDAPRSPRERFREQTRNEAKQVAMEQLAESGAAGISVNAIAKRMGVTGPALYRYFANRDALLTELVTDGYRDLAETLEGLAHEHRGEPPEVRFREVAAGFRAWALRAPQWFLLLFGTPVPGFRAPEGTVEFADRAFRPVLEVLAETEPPPASAADALDGQLLAWRDRRGGLAQPAPALQKAIRAWARMHGMISLEITGQFAGMEVDPEPLYRAEVESILTGSW</sequence>
<dbReference type="Gene3D" id="1.10.357.10">
    <property type="entry name" value="Tetracycline Repressor, domain 2"/>
    <property type="match status" value="1"/>
</dbReference>
<dbReference type="InterPro" id="IPR009057">
    <property type="entry name" value="Homeodomain-like_sf"/>
</dbReference>
<evidence type="ECO:0000256" key="1">
    <source>
        <dbReference type="ARBA" id="ARBA00023015"/>
    </source>
</evidence>
<dbReference type="PANTHER" id="PTHR30055">
    <property type="entry name" value="HTH-TYPE TRANSCRIPTIONAL REGULATOR RUTR"/>
    <property type="match status" value="1"/>
</dbReference>
<name>A0ABN3FJI3_9PSEU</name>
<feature type="domain" description="HTH tetR-type" evidence="5">
    <location>
        <begin position="14"/>
        <end position="74"/>
    </location>
</feature>
<keyword evidence="3" id="KW-0804">Transcription</keyword>
<organism evidence="6 7">
    <name type="scientific">Saccharopolyspora halophila</name>
    <dbReference type="NCBI Taxonomy" id="405551"/>
    <lineage>
        <taxon>Bacteria</taxon>
        <taxon>Bacillati</taxon>
        <taxon>Actinomycetota</taxon>
        <taxon>Actinomycetes</taxon>
        <taxon>Pseudonocardiales</taxon>
        <taxon>Pseudonocardiaceae</taxon>
        <taxon>Saccharopolyspora</taxon>
    </lineage>
</organism>
<evidence type="ECO:0000256" key="2">
    <source>
        <dbReference type="ARBA" id="ARBA00023125"/>
    </source>
</evidence>
<keyword evidence="7" id="KW-1185">Reference proteome</keyword>
<dbReference type="PANTHER" id="PTHR30055:SF243">
    <property type="entry name" value="HTH-TYPE TRANSCRIPTIONAL REGULATOR RV1816"/>
    <property type="match status" value="1"/>
</dbReference>
<dbReference type="InterPro" id="IPR036271">
    <property type="entry name" value="Tet_transcr_reg_TetR-rel_C_sf"/>
</dbReference>
<evidence type="ECO:0000313" key="6">
    <source>
        <dbReference type="EMBL" id="GAA2331290.1"/>
    </source>
</evidence>
<dbReference type="Pfam" id="PF13305">
    <property type="entry name" value="TetR_C_33"/>
    <property type="match status" value="1"/>
</dbReference>
<gene>
    <name evidence="6" type="ORF">GCM10009854_02930</name>
</gene>
<dbReference type="RefSeq" id="WP_344125604.1">
    <property type="nucleotide sequence ID" value="NZ_BAAARA010000001.1"/>
</dbReference>
<dbReference type="InterPro" id="IPR050109">
    <property type="entry name" value="HTH-type_TetR-like_transc_reg"/>
</dbReference>
<reference evidence="6 7" key="1">
    <citation type="journal article" date="2019" name="Int. J. Syst. Evol. Microbiol.">
        <title>The Global Catalogue of Microorganisms (GCM) 10K type strain sequencing project: providing services to taxonomists for standard genome sequencing and annotation.</title>
        <authorList>
            <consortium name="The Broad Institute Genomics Platform"/>
            <consortium name="The Broad Institute Genome Sequencing Center for Infectious Disease"/>
            <person name="Wu L."/>
            <person name="Ma J."/>
        </authorList>
    </citation>
    <scope>NUCLEOTIDE SEQUENCE [LARGE SCALE GENOMIC DNA]</scope>
    <source>
        <strain evidence="6 7">JCM 16221</strain>
    </source>
</reference>
<evidence type="ECO:0000256" key="4">
    <source>
        <dbReference type="PROSITE-ProRule" id="PRU00335"/>
    </source>
</evidence>
<keyword evidence="1" id="KW-0805">Transcription regulation</keyword>
<comment type="caution">
    <text evidence="6">The sequence shown here is derived from an EMBL/GenBank/DDBJ whole genome shotgun (WGS) entry which is preliminary data.</text>
</comment>